<dbReference type="AlphaFoldDB" id="A0A0B2VMP8"/>
<gene>
    <name evidence="1" type="ORF">Tcan_00120</name>
</gene>
<name>A0A0B2VMP8_TOXCA</name>
<protein>
    <submittedName>
        <fullName evidence="1">Uncharacterized protein</fullName>
    </submittedName>
</protein>
<organism evidence="1 2">
    <name type="scientific">Toxocara canis</name>
    <name type="common">Canine roundworm</name>
    <dbReference type="NCBI Taxonomy" id="6265"/>
    <lineage>
        <taxon>Eukaryota</taxon>
        <taxon>Metazoa</taxon>
        <taxon>Ecdysozoa</taxon>
        <taxon>Nematoda</taxon>
        <taxon>Chromadorea</taxon>
        <taxon>Rhabditida</taxon>
        <taxon>Spirurina</taxon>
        <taxon>Ascaridomorpha</taxon>
        <taxon>Ascaridoidea</taxon>
        <taxon>Toxocaridae</taxon>
        <taxon>Toxocara</taxon>
    </lineage>
</organism>
<sequence>MIPDSKTLCIHILSTPNLNPLSKFTKTPNESAEATSQCEDQKQKRTVSLVVPRRPLRAYRSVYCLSRCRTLPIPSPIPIVPRCWSSRRRAHISLHYQTAHRSAVICPSSFIHRVPCYMHIADLFLGTVRFVLLGVTLLHSRRFIKIPP</sequence>
<keyword evidence="2" id="KW-1185">Reference proteome</keyword>
<proteinExistence type="predicted"/>
<dbReference type="Proteomes" id="UP000031036">
    <property type="component" value="Unassembled WGS sequence"/>
</dbReference>
<evidence type="ECO:0000313" key="2">
    <source>
        <dbReference type="Proteomes" id="UP000031036"/>
    </source>
</evidence>
<reference evidence="1 2" key="1">
    <citation type="submission" date="2014-11" db="EMBL/GenBank/DDBJ databases">
        <title>Genetic blueprint of the zoonotic pathogen Toxocara canis.</title>
        <authorList>
            <person name="Zhu X.-Q."/>
            <person name="Korhonen P.K."/>
            <person name="Cai H."/>
            <person name="Young N.D."/>
            <person name="Nejsum P."/>
            <person name="von Samson-Himmelstjerna G."/>
            <person name="Boag P.R."/>
            <person name="Tan P."/>
            <person name="Li Q."/>
            <person name="Min J."/>
            <person name="Yang Y."/>
            <person name="Wang X."/>
            <person name="Fang X."/>
            <person name="Hall R.S."/>
            <person name="Hofmann A."/>
            <person name="Sternberg P.W."/>
            <person name="Jex A.R."/>
            <person name="Gasser R.B."/>
        </authorList>
    </citation>
    <scope>NUCLEOTIDE SEQUENCE [LARGE SCALE GENOMIC DNA]</scope>
    <source>
        <strain evidence="1">PN_DK_2014</strain>
    </source>
</reference>
<dbReference type="EMBL" id="JPKZ01001315">
    <property type="protein sequence ID" value="KHN82659.1"/>
    <property type="molecule type" value="Genomic_DNA"/>
</dbReference>
<accession>A0A0B2VMP8</accession>
<evidence type="ECO:0000313" key="1">
    <source>
        <dbReference type="EMBL" id="KHN82659.1"/>
    </source>
</evidence>
<comment type="caution">
    <text evidence="1">The sequence shown here is derived from an EMBL/GenBank/DDBJ whole genome shotgun (WGS) entry which is preliminary data.</text>
</comment>